<organism evidence="2">
    <name type="scientific">Cryptacrus comes</name>
    <dbReference type="NCBI Taxonomy" id="2080389"/>
    <lineage>
        <taxon>Eukaryota</taxon>
        <taxon>Metazoa</taxon>
        <taxon>Ecdysozoa</taxon>
        <taxon>Arthropoda</taxon>
        <taxon>Hexapoda</taxon>
        <taxon>Insecta</taxon>
        <taxon>Pterygota</taxon>
        <taxon>Neoptera</taxon>
        <taxon>Paraneoptera</taxon>
        <taxon>Hemiptera</taxon>
        <taxon>Heteroptera</taxon>
        <taxon>Panheteroptera</taxon>
        <taxon>Pentatomomorpha</taxon>
        <taxon>Pentatomoidea</taxon>
        <taxon>Scutelleridae</taxon>
        <taxon>Scutellerinae</taxon>
        <taxon>Cryptacrus</taxon>
    </lineage>
</organism>
<keyword evidence="1" id="KW-0812">Transmembrane</keyword>
<accession>A0A2P1CLS5</accession>
<protein>
    <submittedName>
        <fullName evidence="2">ATP synthase F0 subunit 8</fullName>
    </submittedName>
</protein>
<keyword evidence="2" id="KW-0496">Mitochondrion</keyword>
<sequence>MPQMSPLYWETLFIMFIMSMIMMKMIIYHIPQTQLKKNSMIEKDIKQNNWKW</sequence>
<dbReference type="AlphaFoldDB" id="A0A2P1CLS5"/>
<evidence type="ECO:0000256" key="1">
    <source>
        <dbReference type="SAM" id="Phobius"/>
    </source>
</evidence>
<keyword evidence="1" id="KW-1133">Transmembrane helix</keyword>
<gene>
    <name evidence="2" type="primary">ATP8</name>
</gene>
<reference evidence="2" key="1">
    <citation type="journal article" date="2018" name="Cladistics">
        <title>Phylogeny and the colourful history of jewel bugs (Insecta: Hemiptera: Scutelleridae).</title>
        <authorList>
            <person name="Wu Y."/>
            <person name="Redei D."/>
            <person name="Eger J."/>
            <person name="Wang Y."/>
            <person name="Wu H."/>
            <person name="Carapezza A."/>
            <person name="Kment P."/>
            <person name="Cai B."/>
            <person name="Sun X."/>
            <person name="Guo P."/>
            <person name="Luo J."/>
            <person name="Xie Q."/>
        </authorList>
    </citation>
    <scope>NUCLEOTIDE SEQUENCE</scope>
</reference>
<name>A0A2P1CLS5_9HEMI</name>
<evidence type="ECO:0000313" key="2">
    <source>
        <dbReference type="EMBL" id="AVJ52270.1"/>
    </source>
</evidence>
<dbReference type="EMBL" id="MF173626">
    <property type="protein sequence ID" value="AVJ52270.1"/>
    <property type="molecule type" value="Genomic_DNA"/>
</dbReference>
<keyword evidence="1" id="KW-0472">Membrane</keyword>
<feature type="transmembrane region" description="Helical" evidence="1">
    <location>
        <begin position="12"/>
        <end position="30"/>
    </location>
</feature>
<proteinExistence type="predicted"/>
<geneLocation type="mitochondrion" evidence="2"/>